<dbReference type="GO" id="GO:0022857">
    <property type="term" value="F:transmembrane transporter activity"/>
    <property type="evidence" value="ECO:0007669"/>
    <property type="project" value="InterPro"/>
</dbReference>
<keyword evidence="3" id="KW-0813">Transport</keyword>
<evidence type="ECO:0000259" key="8">
    <source>
        <dbReference type="PROSITE" id="PS50850"/>
    </source>
</evidence>
<comment type="caution">
    <text evidence="9">The sequence shown here is derived from an EMBL/GenBank/DDBJ whole genome shotgun (WGS) entry which is preliminary data.</text>
</comment>
<evidence type="ECO:0000256" key="2">
    <source>
        <dbReference type="ARBA" id="ARBA00008335"/>
    </source>
</evidence>
<dbReference type="InterPro" id="IPR011701">
    <property type="entry name" value="MFS"/>
</dbReference>
<dbReference type="GO" id="GO:0016020">
    <property type="term" value="C:membrane"/>
    <property type="evidence" value="ECO:0007669"/>
    <property type="project" value="TreeGrafter"/>
</dbReference>
<dbReference type="Pfam" id="PF07690">
    <property type="entry name" value="MFS_1"/>
    <property type="match status" value="1"/>
</dbReference>
<evidence type="ECO:0000256" key="3">
    <source>
        <dbReference type="ARBA" id="ARBA00022448"/>
    </source>
</evidence>
<feature type="transmembrane region" description="Helical" evidence="7">
    <location>
        <begin position="296"/>
        <end position="316"/>
    </location>
</feature>
<keyword evidence="5 7" id="KW-1133">Transmembrane helix</keyword>
<feature type="transmembrane region" description="Helical" evidence="7">
    <location>
        <begin position="378"/>
        <end position="400"/>
    </location>
</feature>
<keyword evidence="10" id="KW-1185">Reference proteome</keyword>
<evidence type="ECO:0000256" key="4">
    <source>
        <dbReference type="ARBA" id="ARBA00022692"/>
    </source>
</evidence>
<dbReference type="Proteomes" id="UP001175211">
    <property type="component" value="Unassembled WGS sequence"/>
</dbReference>
<comment type="similarity">
    <text evidence="2">Belongs to the major facilitator superfamily.</text>
</comment>
<dbReference type="GO" id="GO:0012505">
    <property type="term" value="C:endomembrane system"/>
    <property type="evidence" value="ECO:0007669"/>
    <property type="project" value="UniProtKB-SubCell"/>
</dbReference>
<dbReference type="RefSeq" id="XP_060332236.1">
    <property type="nucleotide sequence ID" value="XM_060475527.1"/>
</dbReference>
<dbReference type="InterPro" id="IPR051788">
    <property type="entry name" value="MFS_Transporter"/>
</dbReference>
<dbReference type="Gene3D" id="1.20.1250.20">
    <property type="entry name" value="MFS general substrate transporter like domains"/>
    <property type="match status" value="2"/>
</dbReference>
<evidence type="ECO:0000313" key="10">
    <source>
        <dbReference type="Proteomes" id="UP001175211"/>
    </source>
</evidence>
<organism evidence="9 10">
    <name type="scientific">Armillaria tabescens</name>
    <name type="common">Ringless honey mushroom</name>
    <name type="synonym">Agaricus tabescens</name>
    <dbReference type="NCBI Taxonomy" id="1929756"/>
    <lineage>
        <taxon>Eukaryota</taxon>
        <taxon>Fungi</taxon>
        <taxon>Dikarya</taxon>
        <taxon>Basidiomycota</taxon>
        <taxon>Agaricomycotina</taxon>
        <taxon>Agaricomycetes</taxon>
        <taxon>Agaricomycetidae</taxon>
        <taxon>Agaricales</taxon>
        <taxon>Marasmiineae</taxon>
        <taxon>Physalacriaceae</taxon>
        <taxon>Desarmillaria</taxon>
    </lineage>
</organism>
<evidence type="ECO:0000256" key="5">
    <source>
        <dbReference type="ARBA" id="ARBA00022989"/>
    </source>
</evidence>
<feature type="transmembrane region" description="Helical" evidence="7">
    <location>
        <begin position="199"/>
        <end position="219"/>
    </location>
</feature>
<dbReference type="InterPro" id="IPR020846">
    <property type="entry name" value="MFS_dom"/>
</dbReference>
<dbReference type="SUPFAM" id="SSF103473">
    <property type="entry name" value="MFS general substrate transporter"/>
    <property type="match status" value="1"/>
</dbReference>
<feature type="transmembrane region" description="Helical" evidence="7">
    <location>
        <begin position="78"/>
        <end position="102"/>
    </location>
</feature>
<comment type="subcellular location">
    <subcellularLocation>
        <location evidence="1">Endomembrane system</location>
        <topology evidence="1">Multi-pass membrane protein</topology>
    </subcellularLocation>
</comment>
<proteinExistence type="inferred from homology"/>
<dbReference type="InterPro" id="IPR036259">
    <property type="entry name" value="MFS_trans_sf"/>
</dbReference>
<feature type="transmembrane region" description="Helical" evidence="7">
    <location>
        <begin position="133"/>
        <end position="150"/>
    </location>
</feature>
<keyword evidence="4 7" id="KW-0812">Transmembrane</keyword>
<dbReference type="PANTHER" id="PTHR23514:SF3">
    <property type="entry name" value="BYPASS OF STOP CODON PROTEIN 6"/>
    <property type="match status" value="1"/>
</dbReference>
<evidence type="ECO:0000256" key="7">
    <source>
        <dbReference type="SAM" id="Phobius"/>
    </source>
</evidence>
<evidence type="ECO:0000256" key="1">
    <source>
        <dbReference type="ARBA" id="ARBA00004127"/>
    </source>
</evidence>
<gene>
    <name evidence="9" type="ORF">EV420DRAFT_1620006</name>
</gene>
<dbReference type="PANTHER" id="PTHR23514">
    <property type="entry name" value="BYPASS OF STOP CODON PROTEIN 6"/>
    <property type="match status" value="1"/>
</dbReference>
<dbReference type="AlphaFoldDB" id="A0AA39KHF1"/>
<feature type="transmembrane region" description="Helical" evidence="7">
    <location>
        <begin position="171"/>
        <end position="193"/>
    </location>
</feature>
<accession>A0AA39KHF1</accession>
<feature type="transmembrane region" description="Helical" evidence="7">
    <location>
        <begin position="348"/>
        <end position="366"/>
    </location>
</feature>
<reference evidence="9" key="1">
    <citation type="submission" date="2023-06" db="EMBL/GenBank/DDBJ databases">
        <authorList>
            <consortium name="Lawrence Berkeley National Laboratory"/>
            <person name="Ahrendt S."/>
            <person name="Sahu N."/>
            <person name="Indic B."/>
            <person name="Wong-Bajracharya J."/>
            <person name="Merenyi Z."/>
            <person name="Ke H.-M."/>
            <person name="Monk M."/>
            <person name="Kocsube S."/>
            <person name="Drula E."/>
            <person name="Lipzen A."/>
            <person name="Balint B."/>
            <person name="Henrissat B."/>
            <person name="Andreopoulos B."/>
            <person name="Martin F.M."/>
            <person name="Harder C.B."/>
            <person name="Rigling D."/>
            <person name="Ford K.L."/>
            <person name="Foster G.D."/>
            <person name="Pangilinan J."/>
            <person name="Papanicolaou A."/>
            <person name="Barry K."/>
            <person name="LaButti K."/>
            <person name="Viragh M."/>
            <person name="Koriabine M."/>
            <person name="Yan M."/>
            <person name="Riley R."/>
            <person name="Champramary S."/>
            <person name="Plett K.L."/>
            <person name="Tsai I.J."/>
            <person name="Slot J."/>
            <person name="Sipos G."/>
            <person name="Plett J."/>
            <person name="Nagy L.G."/>
            <person name="Grigoriev I.V."/>
        </authorList>
    </citation>
    <scope>NUCLEOTIDE SEQUENCE</scope>
    <source>
        <strain evidence="9">CCBAS 213</strain>
    </source>
</reference>
<feature type="transmembrane region" description="Helical" evidence="7">
    <location>
        <begin position="259"/>
        <end position="284"/>
    </location>
</feature>
<feature type="domain" description="Major facilitator superfamily (MFS) profile" evidence="8">
    <location>
        <begin position="47"/>
        <end position="437"/>
    </location>
</feature>
<dbReference type="PROSITE" id="PS50850">
    <property type="entry name" value="MFS"/>
    <property type="match status" value="1"/>
</dbReference>
<feature type="transmembrane region" description="Helical" evidence="7">
    <location>
        <begin position="323"/>
        <end position="342"/>
    </location>
</feature>
<protein>
    <submittedName>
        <fullName evidence="9">MFS general substrate transporter</fullName>
    </submittedName>
</protein>
<keyword evidence="6 7" id="KW-0472">Membrane</keyword>
<feature type="transmembrane region" description="Helical" evidence="7">
    <location>
        <begin position="412"/>
        <end position="431"/>
    </location>
</feature>
<dbReference type="FunFam" id="1.20.1250.20:FF:000286">
    <property type="entry name" value="MFS efflux transporter"/>
    <property type="match status" value="1"/>
</dbReference>
<dbReference type="GeneID" id="85359075"/>
<evidence type="ECO:0000256" key="6">
    <source>
        <dbReference type="ARBA" id="ARBA00023136"/>
    </source>
</evidence>
<sequence>MELETLPRTKSPIENDEATIVIATPEDSHHDSPDKTRKSANLRGHVQFAAVWWTKFLNGWNDGSSGALLPRIQAVYHVNFVIVSLIFIMACVGFVVGALINVPLLDRIGFGKVLVIGALCQVVVYTLQSAALPFPAFVMTFTINGIGIALEDAQVTSYVASLKDHPDIKMMLLQAGYGAGAFSAPLVATQFSQMTHWNFFYLTSLGIAVTNVIVLWSVFQLKPLEACFAQIGQLPEEHHRDTGRSGHNKMRQFLGMGTVHMLAAFSLVYVGTEVTIGGWIVTFIEQVRGGGASSGYISSGFFGGLMVGRLALLWVNRTLGDRISLYLYSFIAIGLELIVWFVPSLIGGAVAVSLVGFVLGPMYPILMSHTGRVLPRWLLSGSIGWIAGLGQAGSALFPFMTGAVANKAGIESLQPMLIGFLSLMVGLWALVPKEARRPD</sequence>
<dbReference type="EMBL" id="JAUEPS010000013">
    <property type="protein sequence ID" value="KAK0460110.1"/>
    <property type="molecule type" value="Genomic_DNA"/>
</dbReference>
<name>A0AA39KHF1_ARMTA</name>
<evidence type="ECO:0000313" key="9">
    <source>
        <dbReference type="EMBL" id="KAK0460110.1"/>
    </source>
</evidence>